<evidence type="ECO:0000313" key="1">
    <source>
        <dbReference type="EMBL" id="CAG8813961.1"/>
    </source>
</evidence>
<feature type="non-terminal residue" evidence="1">
    <location>
        <position position="1"/>
    </location>
</feature>
<accession>A0A9N9PDA2</accession>
<sequence>KMKSILNINEAQELRYWKGTWRLIELLHIIRCPAKILVESGITSRYLTRTSNI</sequence>
<feature type="non-terminal residue" evidence="1">
    <location>
        <position position="53"/>
    </location>
</feature>
<organism evidence="1 2">
    <name type="scientific">Dentiscutata erythropus</name>
    <dbReference type="NCBI Taxonomy" id="1348616"/>
    <lineage>
        <taxon>Eukaryota</taxon>
        <taxon>Fungi</taxon>
        <taxon>Fungi incertae sedis</taxon>
        <taxon>Mucoromycota</taxon>
        <taxon>Glomeromycotina</taxon>
        <taxon>Glomeromycetes</taxon>
        <taxon>Diversisporales</taxon>
        <taxon>Gigasporaceae</taxon>
        <taxon>Dentiscutata</taxon>
    </lineage>
</organism>
<keyword evidence="2" id="KW-1185">Reference proteome</keyword>
<reference evidence="1" key="1">
    <citation type="submission" date="2021-06" db="EMBL/GenBank/DDBJ databases">
        <authorList>
            <person name="Kallberg Y."/>
            <person name="Tangrot J."/>
            <person name="Rosling A."/>
        </authorList>
    </citation>
    <scope>NUCLEOTIDE SEQUENCE</scope>
    <source>
        <strain evidence="1">MA453B</strain>
    </source>
</reference>
<name>A0A9N9PDA2_9GLOM</name>
<comment type="caution">
    <text evidence="1">The sequence shown here is derived from an EMBL/GenBank/DDBJ whole genome shotgun (WGS) entry which is preliminary data.</text>
</comment>
<dbReference type="EMBL" id="CAJVPY010050748">
    <property type="protein sequence ID" value="CAG8813961.1"/>
    <property type="molecule type" value="Genomic_DNA"/>
</dbReference>
<dbReference type="OrthoDB" id="2441323at2759"/>
<dbReference type="AlphaFoldDB" id="A0A9N9PDA2"/>
<evidence type="ECO:0000313" key="2">
    <source>
        <dbReference type="Proteomes" id="UP000789405"/>
    </source>
</evidence>
<dbReference type="Proteomes" id="UP000789405">
    <property type="component" value="Unassembled WGS sequence"/>
</dbReference>
<proteinExistence type="predicted"/>
<gene>
    <name evidence="1" type="ORF">DERYTH_LOCUS25882</name>
</gene>
<protein>
    <submittedName>
        <fullName evidence="1">26775_t:CDS:1</fullName>
    </submittedName>
</protein>